<dbReference type="InterPro" id="IPR041436">
    <property type="entry name" value="RNAse_A_bac"/>
</dbReference>
<evidence type="ECO:0000313" key="4">
    <source>
        <dbReference type="Proteomes" id="UP001431429"/>
    </source>
</evidence>
<sequence>MYNQAAKGLVAALKEHPDAGGYGTAAQSFASAYVKVGNRFLEVWAKSVVSMGGAAVGFTTTANNYSKAEAAADPSGQKQPVVQPAPQVIDKAPEYGSVPDLKWGDDDGGDGWLRSILEWIPEVLRDLFRPVLKHAFRWGKVADVYPYPQQHYLNNLSKAWRDMTIALSMTESSLTGQVSSITQQSVSEWHDAMRQFCSSLWGTTAWGKSTAGYEWKHDSASSSAGATHPVMTVLFDTATKVSDLLYEFAEAAADLNGKVRDIYMDAVREAVGKINLSDGVGADDVKEGVKSAGRFIKGLVTGAAELSLKITLNIDTAAINSVVEAYNTRVNAMVPKLDALMEPLNEAHRSAPTFQAEEARAQSFGARALNDFKPVHKYTIDGDEKNHFFPIDLAGQEGIAGSHPIDKHVGKTDEQLAQRLRDQQTVRADGTVAPRAISTFADHASAQRLTQAVLDDVNNAVLIERWIARQEANYNPNSKPSYELDFPNEVTGRSTSRADYDAHGLQAPAHDVHGVKVTLKYVQGLDPPFIVLTSMPEA</sequence>
<evidence type="ECO:0000259" key="2">
    <source>
        <dbReference type="Pfam" id="PF18431"/>
    </source>
</evidence>
<evidence type="ECO:0000256" key="1">
    <source>
        <dbReference type="SAM" id="MobiDB-lite"/>
    </source>
</evidence>
<feature type="domain" description="Bacterial CdiA-CT RNAse A" evidence="2">
    <location>
        <begin position="402"/>
        <end position="536"/>
    </location>
</feature>
<proteinExistence type="predicted"/>
<keyword evidence="4" id="KW-1185">Reference proteome</keyword>
<dbReference type="CDD" id="cd20684">
    <property type="entry name" value="CdiA-CT_Yk_RNaseA-like"/>
    <property type="match status" value="1"/>
</dbReference>
<accession>A0ABT0UTD1</accession>
<reference evidence="3" key="1">
    <citation type="submission" date="2022-06" db="EMBL/GenBank/DDBJ databases">
        <title>Genome public.</title>
        <authorList>
            <person name="Sun Q."/>
        </authorList>
    </citation>
    <scope>NUCLEOTIDE SEQUENCE</scope>
    <source>
        <strain evidence="3">CWNU-1</strain>
    </source>
</reference>
<gene>
    <name evidence="3" type="ORF">NBG84_23600</name>
</gene>
<organism evidence="3 4">
    <name type="scientific">Streptomyces albipurpureus</name>
    <dbReference type="NCBI Taxonomy" id="2897419"/>
    <lineage>
        <taxon>Bacteria</taxon>
        <taxon>Bacillati</taxon>
        <taxon>Actinomycetota</taxon>
        <taxon>Actinomycetes</taxon>
        <taxon>Kitasatosporales</taxon>
        <taxon>Streptomycetaceae</taxon>
        <taxon>Streptomyces</taxon>
    </lineage>
</organism>
<dbReference type="RefSeq" id="WP_250921561.1">
    <property type="nucleotide sequence ID" value="NZ_JAMQAW010000029.1"/>
</dbReference>
<feature type="region of interest" description="Disordered" evidence="1">
    <location>
        <begin position="477"/>
        <end position="497"/>
    </location>
</feature>
<protein>
    <recommendedName>
        <fullName evidence="2">Bacterial CdiA-CT RNAse A domain-containing protein</fullName>
    </recommendedName>
</protein>
<evidence type="ECO:0000313" key="3">
    <source>
        <dbReference type="EMBL" id="MCM2391239.1"/>
    </source>
</evidence>
<dbReference type="Pfam" id="PF18431">
    <property type="entry name" value="RNAse_A_bac"/>
    <property type="match status" value="1"/>
</dbReference>
<name>A0ABT0UTD1_9ACTN</name>
<comment type="caution">
    <text evidence="3">The sequence shown here is derived from an EMBL/GenBank/DDBJ whole genome shotgun (WGS) entry which is preliminary data.</text>
</comment>
<dbReference type="EMBL" id="JAMQAW010000029">
    <property type="protein sequence ID" value="MCM2391239.1"/>
    <property type="molecule type" value="Genomic_DNA"/>
</dbReference>
<dbReference type="Proteomes" id="UP001431429">
    <property type="component" value="Unassembled WGS sequence"/>
</dbReference>